<dbReference type="RefSeq" id="WP_378228563.1">
    <property type="nucleotide sequence ID" value="NZ_JBHSLL010000016.1"/>
</dbReference>
<comment type="caution">
    <text evidence="9">The sequence shown here is derived from an EMBL/GenBank/DDBJ whole genome shotgun (WGS) entry which is preliminary data.</text>
</comment>
<gene>
    <name evidence="9" type="ORF">ACFPLB_06505</name>
</gene>
<evidence type="ECO:0000256" key="8">
    <source>
        <dbReference type="SAM" id="Phobius"/>
    </source>
</evidence>
<comment type="subcellular location">
    <subcellularLocation>
        <location evidence="1">Cell membrane</location>
        <topology evidence="1">Multi-pass membrane protein</topology>
    </subcellularLocation>
</comment>
<evidence type="ECO:0000256" key="4">
    <source>
        <dbReference type="ARBA" id="ARBA00022475"/>
    </source>
</evidence>
<evidence type="ECO:0000256" key="1">
    <source>
        <dbReference type="ARBA" id="ARBA00004651"/>
    </source>
</evidence>
<feature type="transmembrane region" description="Helical" evidence="8">
    <location>
        <begin position="222"/>
        <end position="244"/>
    </location>
</feature>
<dbReference type="PANTHER" id="PTHR30472">
    <property type="entry name" value="FERRIC ENTEROBACTIN TRANSPORT SYSTEM PERMEASE PROTEIN"/>
    <property type="match status" value="1"/>
</dbReference>
<keyword evidence="10" id="KW-1185">Reference proteome</keyword>
<dbReference type="Gene3D" id="1.10.3470.10">
    <property type="entry name" value="ABC transporter involved in vitamin B12 uptake, BtuC"/>
    <property type="match status" value="1"/>
</dbReference>
<dbReference type="SUPFAM" id="SSF81345">
    <property type="entry name" value="ABC transporter involved in vitamin B12 uptake, BtuC"/>
    <property type="match status" value="1"/>
</dbReference>
<evidence type="ECO:0000256" key="2">
    <source>
        <dbReference type="ARBA" id="ARBA00007935"/>
    </source>
</evidence>
<feature type="transmembrane region" description="Helical" evidence="8">
    <location>
        <begin position="61"/>
        <end position="78"/>
    </location>
</feature>
<evidence type="ECO:0000256" key="6">
    <source>
        <dbReference type="ARBA" id="ARBA00022989"/>
    </source>
</evidence>
<feature type="transmembrane region" description="Helical" evidence="8">
    <location>
        <begin position="192"/>
        <end position="210"/>
    </location>
</feature>
<reference evidence="10" key="1">
    <citation type="journal article" date="2019" name="Int. J. Syst. Evol. Microbiol.">
        <title>The Global Catalogue of Microorganisms (GCM) 10K type strain sequencing project: providing services to taxonomists for standard genome sequencing and annotation.</title>
        <authorList>
            <consortium name="The Broad Institute Genomics Platform"/>
            <consortium name="The Broad Institute Genome Sequencing Center for Infectious Disease"/>
            <person name="Wu L."/>
            <person name="Ma J."/>
        </authorList>
    </citation>
    <scope>NUCLEOTIDE SEQUENCE [LARGE SCALE GENOMIC DNA]</scope>
    <source>
        <strain evidence="10">CGMCC 4.1415</strain>
    </source>
</reference>
<feature type="transmembrane region" description="Helical" evidence="8">
    <location>
        <begin position="148"/>
        <end position="172"/>
    </location>
</feature>
<dbReference type="InterPro" id="IPR000522">
    <property type="entry name" value="ABC_transptr_permease_BtuC"/>
</dbReference>
<evidence type="ECO:0000313" key="10">
    <source>
        <dbReference type="Proteomes" id="UP001596016"/>
    </source>
</evidence>
<feature type="transmembrane region" description="Helical" evidence="8">
    <location>
        <begin position="115"/>
        <end position="136"/>
    </location>
</feature>
<evidence type="ECO:0000256" key="5">
    <source>
        <dbReference type="ARBA" id="ARBA00022692"/>
    </source>
</evidence>
<evidence type="ECO:0000256" key="3">
    <source>
        <dbReference type="ARBA" id="ARBA00022448"/>
    </source>
</evidence>
<feature type="transmembrane region" description="Helical" evidence="8">
    <location>
        <begin position="305"/>
        <end position="323"/>
    </location>
</feature>
<dbReference type="InterPro" id="IPR037294">
    <property type="entry name" value="ABC_BtuC-like"/>
</dbReference>
<comment type="similarity">
    <text evidence="2">Belongs to the binding-protein-dependent transport system permease family. FecCD subfamily.</text>
</comment>
<dbReference type="PANTHER" id="PTHR30472:SF1">
    <property type="entry name" value="FE(3+) DICITRATE TRANSPORT SYSTEM PERMEASE PROTEIN FECC-RELATED"/>
    <property type="match status" value="1"/>
</dbReference>
<dbReference type="Proteomes" id="UP001596016">
    <property type="component" value="Unassembled WGS sequence"/>
</dbReference>
<feature type="transmembrane region" description="Helical" evidence="8">
    <location>
        <begin position="250"/>
        <end position="270"/>
    </location>
</feature>
<dbReference type="EMBL" id="JBHSLL010000016">
    <property type="protein sequence ID" value="MFC5385618.1"/>
    <property type="molecule type" value="Genomic_DNA"/>
</dbReference>
<keyword evidence="4" id="KW-1003">Cell membrane</keyword>
<dbReference type="CDD" id="cd06550">
    <property type="entry name" value="TM_ABC_iron-siderophores_like"/>
    <property type="match status" value="1"/>
</dbReference>
<keyword evidence="5 8" id="KW-0812">Transmembrane</keyword>
<name>A0ABW0GYN3_9HYPH</name>
<keyword evidence="7 8" id="KW-0472">Membrane</keyword>
<keyword evidence="6 8" id="KW-1133">Transmembrane helix</keyword>
<evidence type="ECO:0000313" key="9">
    <source>
        <dbReference type="EMBL" id="MFC5385618.1"/>
    </source>
</evidence>
<feature type="transmembrane region" description="Helical" evidence="8">
    <location>
        <begin position="277"/>
        <end position="299"/>
    </location>
</feature>
<proteinExistence type="inferred from homology"/>
<organism evidence="9 10">
    <name type="scientific">Aquamicrobium segne</name>
    <dbReference type="NCBI Taxonomy" id="469547"/>
    <lineage>
        <taxon>Bacteria</taxon>
        <taxon>Pseudomonadati</taxon>
        <taxon>Pseudomonadota</taxon>
        <taxon>Alphaproteobacteria</taxon>
        <taxon>Hyphomicrobiales</taxon>
        <taxon>Phyllobacteriaceae</taxon>
        <taxon>Aquamicrobium</taxon>
    </lineage>
</organism>
<evidence type="ECO:0000256" key="7">
    <source>
        <dbReference type="ARBA" id="ARBA00023136"/>
    </source>
</evidence>
<protein>
    <submittedName>
        <fullName evidence="9">FecCD family ABC transporter permease</fullName>
    </submittedName>
</protein>
<accession>A0ABW0GYN3</accession>
<keyword evidence="3" id="KW-0813">Transport</keyword>
<dbReference type="Pfam" id="PF01032">
    <property type="entry name" value="FecCD"/>
    <property type="match status" value="1"/>
</dbReference>
<feature type="transmembrane region" description="Helical" evidence="8">
    <location>
        <begin position="90"/>
        <end position="109"/>
    </location>
</feature>
<sequence length="326" mass="33398">MTAIRSATLLIAAILLGVSFPASLVFGAAEIPLDVIIDAMLRFDSSNADHLVLYDFRFPRAVAALMVGASLAVAGAIMQGMTRNPLASPSLMGLNAGSGLALVIGLVFFPSIGFTGLVMLSFLGAFLGVTLVYAIGASHTGGLGPVRLALAGAAVSALLGAVTSIIVIYMAAAQDVLFYTAGGLQGVRWPQLALVLPWLAAGLVGAMVLSRAVTLLSLGNDVAAGLGANIWLARIGGVIVTLLLAGSSVALAGGIGFVGLVVPHIVRMLLGPDYRWVIPGAALFGAILLVNADLAARMLNPPYETPVGLITALIGVPFFLWLARRY</sequence>